<dbReference type="EMBL" id="CAFABI010000139">
    <property type="protein sequence ID" value="CAB4832453.1"/>
    <property type="molecule type" value="Genomic_DNA"/>
</dbReference>
<gene>
    <name evidence="1" type="ORF">UFOPK2254_00972</name>
    <name evidence="2" type="ORF">UFOPK2646_00894</name>
    <name evidence="3" type="ORF">UFOPK3197_01053</name>
    <name evidence="4" type="ORF">UFOPK3241_01088</name>
    <name evidence="5" type="ORF">UFOPK3707_00739</name>
    <name evidence="6" type="ORF">UFOPK3937_01022</name>
    <name evidence="7" type="ORF">UFOPK4265_00753</name>
    <name evidence="8" type="ORF">UFOPK4401_00800</name>
</gene>
<evidence type="ECO:0000313" key="3">
    <source>
        <dbReference type="EMBL" id="CAB4832453.1"/>
    </source>
</evidence>
<evidence type="ECO:0000313" key="4">
    <source>
        <dbReference type="EMBL" id="CAB4844641.1"/>
    </source>
</evidence>
<evidence type="ECO:0000313" key="2">
    <source>
        <dbReference type="EMBL" id="CAB4709411.1"/>
    </source>
</evidence>
<dbReference type="EMBL" id="CAFAZX010000070">
    <property type="protein sequence ID" value="CAB4844641.1"/>
    <property type="molecule type" value="Genomic_DNA"/>
</dbReference>
<sequence length="238" mass="26630">MRVLAVAAHPDDVEWLCGGTLALCAERGDEVFIAIATNGNVGTGDPSITREQIAETRHKEAIASAAIIGAKVIWMNFDDEWLFDNRETRERFIDAIREARPDIMITLNENDYHPDHRLAGSIARDCRIPASVPLVKTKFPETPIPTVFVMDTIIGNGFDPEFFVDVTSVMETKKAMLSSHLSQVAWTEHVFGTEFTENMFIHARFRGIQAGCTYAEGFKLLHTWPHTGDMRLLPSGKK</sequence>
<evidence type="ECO:0000313" key="7">
    <source>
        <dbReference type="EMBL" id="CAB5051698.1"/>
    </source>
</evidence>
<dbReference type="GO" id="GO:0016811">
    <property type="term" value="F:hydrolase activity, acting on carbon-nitrogen (but not peptide) bonds, in linear amides"/>
    <property type="evidence" value="ECO:0007669"/>
    <property type="project" value="TreeGrafter"/>
</dbReference>
<dbReference type="EMBL" id="CAEZYB010000102">
    <property type="protein sequence ID" value="CAB4709411.1"/>
    <property type="molecule type" value="Genomic_DNA"/>
</dbReference>
<dbReference type="InterPro" id="IPR024078">
    <property type="entry name" value="LmbE-like_dom_sf"/>
</dbReference>
<dbReference type="AlphaFoldDB" id="A0A6J6LVN0"/>
<dbReference type="EMBL" id="CAEZWO010000097">
    <property type="protein sequence ID" value="CAB4664999.1"/>
    <property type="molecule type" value="Genomic_DNA"/>
</dbReference>
<reference evidence="1" key="1">
    <citation type="submission" date="2020-05" db="EMBL/GenBank/DDBJ databases">
        <authorList>
            <person name="Chiriac C."/>
            <person name="Salcher M."/>
            <person name="Ghai R."/>
            <person name="Kavagutti S V."/>
        </authorList>
    </citation>
    <scope>NUCLEOTIDE SEQUENCE</scope>
</reference>
<evidence type="ECO:0000313" key="8">
    <source>
        <dbReference type="EMBL" id="CAB5075579.1"/>
    </source>
</evidence>
<accession>A0A6J6LVN0</accession>
<dbReference type="EMBL" id="CAFBRB010000079">
    <property type="protein sequence ID" value="CAB5075579.1"/>
    <property type="molecule type" value="Genomic_DNA"/>
</dbReference>
<dbReference type="EMBL" id="CAFBOJ010000123">
    <property type="protein sequence ID" value="CAB4985986.1"/>
    <property type="molecule type" value="Genomic_DNA"/>
</dbReference>
<evidence type="ECO:0000313" key="6">
    <source>
        <dbReference type="EMBL" id="CAB4985986.1"/>
    </source>
</evidence>
<evidence type="ECO:0000313" key="5">
    <source>
        <dbReference type="EMBL" id="CAB4928811.1"/>
    </source>
</evidence>
<organism evidence="1">
    <name type="scientific">freshwater metagenome</name>
    <dbReference type="NCBI Taxonomy" id="449393"/>
    <lineage>
        <taxon>unclassified sequences</taxon>
        <taxon>metagenomes</taxon>
        <taxon>ecological metagenomes</taxon>
    </lineage>
</organism>
<dbReference type="Pfam" id="PF02585">
    <property type="entry name" value="PIG-L"/>
    <property type="match status" value="1"/>
</dbReference>
<proteinExistence type="predicted"/>
<evidence type="ECO:0000313" key="1">
    <source>
        <dbReference type="EMBL" id="CAB4664999.1"/>
    </source>
</evidence>
<name>A0A6J6LVN0_9ZZZZ</name>
<dbReference type="EMBL" id="CAFBQK010000086">
    <property type="protein sequence ID" value="CAB5051698.1"/>
    <property type="molecule type" value="Genomic_DNA"/>
</dbReference>
<dbReference type="PANTHER" id="PTHR12993:SF11">
    <property type="entry name" value="N-ACETYLGLUCOSAMINYL-PHOSPHATIDYLINOSITOL DE-N-ACETYLASE"/>
    <property type="match status" value="1"/>
</dbReference>
<dbReference type="Gene3D" id="3.40.50.10320">
    <property type="entry name" value="LmbE-like"/>
    <property type="match status" value="1"/>
</dbReference>
<dbReference type="EMBL" id="CAFBMY010000111">
    <property type="protein sequence ID" value="CAB4928811.1"/>
    <property type="molecule type" value="Genomic_DNA"/>
</dbReference>
<dbReference type="PANTHER" id="PTHR12993">
    <property type="entry name" value="N-ACETYLGLUCOSAMINYL-PHOSPHATIDYLINOSITOL DE-N-ACETYLASE-RELATED"/>
    <property type="match status" value="1"/>
</dbReference>
<dbReference type="InterPro" id="IPR003737">
    <property type="entry name" value="GlcNAc_PI_deacetylase-related"/>
</dbReference>
<dbReference type="SUPFAM" id="SSF102588">
    <property type="entry name" value="LmbE-like"/>
    <property type="match status" value="1"/>
</dbReference>
<protein>
    <submittedName>
        <fullName evidence="1">Unannotated protein</fullName>
    </submittedName>
</protein>